<dbReference type="PANTHER" id="PTHR42855">
    <property type="entry name" value="ABC TRANSPORTER ATP-BINDING SUBUNIT"/>
    <property type="match status" value="1"/>
</dbReference>
<dbReference type="AlphaFoldDB" id="A0A168K7P2"/>
<evidence type="ECO:0000313" key="4">
    <source>
        <dbReference type="EMBL" id="OAB41664.1"/>
    </source>
</evidence>
<dbReference type="SMART" id="SM00382">
    <property type="entry name" value="AAA"/>
    <property type="match status" value="2"/>
</dbReference>
<dbReference type="InterPro" id="IPR017871">
    <property type="entry name" value="ABC_transporter-like_CS"/>
</dbReference>
<proteinExistence type="predicted"/>
<dbReference type="SUPFAM" id="SSF52540">
    <property type="entry name" value="P-loop containing nucleoside triphosphate hydrolases"/>
    <property type="match status" value="2"/>
</dbReference>
<dbReference type="STRING" id="494026.PGLA_15405"/>
<feature type="domain" description="ABC transporter" evidence="3">
    <location>
        <begin position="4"/>
        <end position="260"/>
    </location>
</feature>
<dbReference type="RefSeq" id="WP_068534252.1">
    <property type="nucleotide sequence ID" value="NZ_LVJH01000027.1"/>
</dbReference>
<keyword evidence="1" id="KW-0547">Nucleotide-binding</keyword>
<accession>A0A168K7P2</accession>
<dbReference type="PANTHER" id="PTHR42855:SF2">
    <property type="entry name" value="DRUG RESISTANCE ABC TRANSPORTER,ATP-BINDING PROTEIN"/>
    <property type="match status" value="1"/>
</dbReference>
<dbReference type="InterPro" id="IPR032781">
    <property type="entry name" value="ABC_tran_Xtn"/>
</dbReference>
<reference evidence="4 5" key="1">
    <citation type="submission" date="2016-03" db="EMBL/GenBank/DDBJ databases">
        <title>Draft genome sequence of Paenibacillus glacialis DSM 22343.</title>
        <authorList>
            <person name="Shin S.-K."/>
            <person name="Yi H."/>
        </authorList>
    </citation>
    <scope>NUCLEOTIDE SEQUENCE [LARGE SCALE GENOMIC DNA]</scope>
    <source>
        <strain evidence="4 5">DSM 22343</strain>
    </source>
</reference>
<name>A0A168K7P2_9BACL</name>
<dbReference type="Gene3D" id="3.40.50.300">
    <property type="entry name" value="P-loop containing nucleotide triphosphate hydrolases"/>
    <property type="match status" value="2"/>
</dbReference>
<evidence type="ECO:0000256" key="1">
    <source>
        <dbReference type="ARBA" id="ARBA00022741"/>
    </source>
</evidence>
<dbReference type="GO" id="GO:0005524">
    <property type="term" value="F:ATP binding"/>
    <property type="evidence" value="ECO:0007669"/>
    <property type="project" value="UniProtKB-KW"/>
</dbReference>
<comment type="caution">
    <text evidence="4">The sequence shown here is derived from an EMBL/GenBank/DDBJ whole genome shotgun (WGS) entry which is preliminary data.</text>
</comment>
<keyword evidence="2" id="KW-0067">ATP-binding</keyword>
<protein>
    <submittedName>
        <fullName evidence="4">ABC transporter</fullName>
    </submittedName>
</protein>
<sequence>MSVIRLENVTKKYEDTLIFRDIYFRVSKGERIGLIGRNGAGKSTVFKLIMGKEEPTAGKVELDPQVKISYFSQFSELNGGLSVQQELELCFEQVALIERELSEIGENLGIVTDDAQMDRLLERQAELFEQMEHLDGWNVSVEIDTVLTKLGFNERSRNQPVDELSGGWRNRAALAKMLIEMPDVVLLDEPTNFLDIEGIVWLEQWLHRFNGAMILVSHDRQFIDRVVTRTIEIENYHFQEYDGNYTDYIRKKKMRKKVLDRQFEWEEELLIMESEAIDSRSQKKTSKDRLSRKLTDMKKRVDPHPVNVLITDIYENLRFPDKLCEVKGIGQTYDGRSIFENISFDIQKEDRLAIVGPNGSGKSTLIKVLTGQETPESGEVIWEKGVSYAYFNRMWDELDRKDTVSHAVNISGLGLNATRKKVNKFLTMLQFSEIDLSKVIGSLSGGQQARVALAKCLLSGATVIILDEPTNHLDLTSIQVMEQALIHFPGAVITVSHDRFFIDKIATKMLTFDPILGISEENV</sequence>
<dbReference type="Proteomes" id="UP000076967">
    <property type="component" value="Unassembled WGS sequence"/>
</dbReference>
<dbReference type="InterPro" id="IPR051309">
    <property type="entry name" value="ABCF_ATPase"/>
</dbReference>
<dbReference type="OrthoDB" id="9762369at2"/>
<organism evidence="4 5">
    <name type="scientific">Paenibacillus glacialis</name>
    <dbReference type="NCBI Taxonomy" id="494026"/>
    <lineage>
        <taxon>Bacteria</taxon>
        <taxon>Bacillati</taxon>
        <taxon>Bacillota</taxon>
        <taxon>Bacilli</taxon>
        <taxon>Bacillales</taxon>
        <taxon>Paenibacillaceae</taxon>
        <taxon>Paenibacillus</taxon>
    </lineage>
</organism>
<dbReference type="Pfam" id="PF12848">
    <property type="entry name" value="ABC_tran_Xtn"/>
    <property type="match status" value="1"/>
</dbReference>
<feature type="domain" description="ABC transporter" evidence="3">
    <location>
        <begin position="324"/>
        <end position="523"/>
    </location>
</feature>
<dbReference type="PROSITE" id="PS00211">
    <property type="entry name" value="ABC_TRANSPORTER_1"/>
    <property type="match status" value="2"/>
</dbReference>
<dbReference type="FunFam" id="3.40.50.300:FF:000011">
    <property type="entry name" value="Putative ABC transporter ATP-binding component"/>
    <property type="match status" value="1"/>
</dbReference>
<dbReference type="InterPro" id="IPR003439">
    <property type="entry name" value="ABC_transporter-like_ATP-bd"/>
</dbReference>
<dbReference type="PROSITE" id="PS50893">
    <property type="entry name" value="ABC_TRANSPORTER_2"/>
    <property type="match status" value="2"/>
</dbReference>
<dbReference type="InterPro" id="IPR027417">
    <property type="entry name" value="P-loop_NTPase"/>
</dbReference>
<dbReference type="Pfam" id="PF00005">
    <property type="entry name" value="ABC_tran"/>
    <property type="match status" value="2"/>
</dbReference>
<dbReference type="EMBL" id="LVJH01000027">
    <property type="protein sequence ID" value="OAB41664.1"/>
    <property type="molecule type" value="Genomic_DNA"/>
</dbReference>
<evidence type="ECO:0000256" key="2">
    <source>
        <dbReference type="ARBA" id="ARBA00022840"/>
    </source>
</evidence>
<evidence type="ECO:0000313" key="5">
    <source>
        <dbReference type="Proteomes" id="UP000076967"/>
    </source>
</evidence>
<dbReference type="InterPro" id="IPR003593">
    <property type="entry name" value="AAA+_ATPase"/>
</dbReference>
<dbReference type="GO" id="GO:0016887">
    <property type="term" value="F:ATP hydrolysis activity"/>
    <property type="evidence" value="ECO:0007669"/>
    <property type="project" value="InterPro"/>
</dbReference>
<keyword evidence="5" id="KW-1185">Reference proteome</keyword>
<dbReference type="CDD" id="cd03221">
    <property type="entry name" value="ABCF_EF-3"/>
    <property type="match status" value="2"/>
</dbReference>
<evidence type="ECO:0000259" key="3">
    <source>
        <dbReference type="PROSITE" id="PS50893"/>
    </source>
</evidence>
<gene>
    <name evidence="4" type="ORF">PGLA_15405</name>
</gene>